<protein>
    <submittedName>
        <fullName evidence="1">Uncharacterized protein</fullName>
    </submittedName>
</protein>
<name>A0A139QB67_STROR</name>
<dbReference type="AlphaFoldDB" id="A0A139QB67"/>
<dbReference type="EMBL" id="LQRP01000017">
    <property type="protein sequence ID" value="KXT99786.1"/>
    <property type="molecule type" value="Genomic_DNA"/>
</dbReference>
<comment type="caution">
    <text evidence="1">The sequence shown here is derived from an EMBL/GenBank/DDBJ whole genome shotgun (WGS) entry which is preliminary data.</text>
</comment>
<evidence type="ECO:0000313" key="1">
    <source>
        <dbReference type="EMBL" id="KXT99786.1"/>
    </source>
</evidence>
<dbReference type="PATRIC" id="fig|1303.83.peg.449"/>
<accession>A0A139QB67</accession>
<dbReference type="Proteomes" id="UP000070220">
    <property type="component" value="Unassembled WGS sequence"/>
</dbReference>
<reference evidence="1 2" key="1">
    <citation type="submission" date="2016-01" db="EMBL/GenBank/DDBJ databases">
        <title>Highly variable Streptococcus oralis are common among viridans streptococci isolated from primates.</title>
        <authorList>
            <person name="Denapaite D."/>
            <person name="Rieger M."/>
            <person name="Koendgen S."/>
            <person name="Brueckner R."/>
            <person name="Ochigava I."/>
            <person name="Kappeler P."/>
            <person name="Maetz-Rensing K."/>
            <person name="Leendertz F."/>
            <person name="Hakenbeck R."/>
        </authorList>
    </citation>
    <scope>NUCLEOTIDE SEQUENCE [LARGE SCALE GENOMIC DNA]</scope>
    <source>
        <strain evidence="1 2">DD30</strain>
    </source>
</reference>
<proteinExistence type="predicted"/>
<evidence type="ECO:0000313" key="2">
    <source>
        <dbReference type="Proteomes" id="UP000070220"/>
    </source>
</evidence>
<sequence length="53" mass="5839">MNFTTPLSGIGYTLKETGLSKVIRQIIEEEILEFLPASTFKVLTVPKISPSIS</sequence>
<gene>
    <name evidence="1" type="ORF">SORDD30_00428</name>
</gene>
<organism evidence="1 2">
    <name type="scientific">Streptococcus oralis</name>
    <dbReference type="NCBI Taxonomy" id="1303"/>
    <lineage>
        <taxon>Bacteria</taxon>
        <taxon>Bacillati</taxon>
        <taxon>Bacillota</taxon>
        <taxon>Bacilli</taxon>
        <taxon>Lactobacillales</taxon>
        <taxon>Streptococcaceae</taxon>
        <taxon>Streptococcus</taxon>
    </lineage>
</organism>